<dbReference type="InterPro" id="IPR017896">
    <property type="entry name" value="4Fe4S_Fe-S-bd"/>
</dbReference>
<evidence type="ECO:0000259" key="8">
    <source>
        <dbReference type="PROSITE" id="PS51379"/>
    </source>
</evidence>
<dbReference type="Proteomes" id="UP000177171">
    <property type="component" value="Unassembled WGS sequence"/>
</dbReference>
<dbReference type="SUPFAM" id="SSF46548">
    <property type="entry name" value="alpha-helical ferredoxin"/>
    <property type="match status" value="1"/>
</dbReference>
<keyword evidence="7" id="KW-0411">Iron-sulfur</keyword>
<dbReference type="Pfam" id="PF01512">
    <property type="entry name" value="Complex1_51K"/>
    <property type="match status" value="1"/>
</dbReference>
<organism evidence="9 10">
    <name type="scientific">Candidatus Sungbacteria bacterium RIFCSPLOWO2_12_FULL_41_11</name>
    <dbReference type="NCBI Taxonomy" id="1802286"/>
    <lineage>
        <taxon>Bacteria</taxon>
        <taxon>Candidatus Sungiibacteriota</taxon>
    </lineage>
</organism>
<dbReference type="GO" id="GO:0046872">
    <property type="term" value="F:metal ion binding"/>
    <property type="evidence" value="ECO:0007669"/>
    <property type="project" value="UniProtKB-KW"/>
</dbReference>
<dbReference type="InterPro" id="IPR011538">
    <property type="entry name" value="Nuo51_FMN-bd"/>
</dbReference>
<dbReference type="Gene3D" id="3.30.70.20">
    <property type="match status" value="1"/>
</dbReference>
<gene>
    <name evidence="9" type="ORF">A3G49_06740</name>
</gene>
<accession>A0A1G2LUI0</accession>
<dbReference type="AlphaFoldDB" id="A0A1G2LUI0"/>
<keyword evidence="2" id="KW-0004">4Fe-4S</keyword>
<keyword evidence="6" id="KW-0408">Iron</keyword>
<evidence type="ECO:0000256" key="6">
    <source>
        <dbReference type="ARBA" id="ARBA00023004"/>
    </source>
</evidence>
<protein>
    <recommendedName>
        <fullName evidence="8">4Fe-4S ferredoxin-type domain-containing protein</fullName>
    </recommendedName>
</protein>
<dbReference type="GO" id="GO:0009055">
    <property type="term" value="F:electron transfer activity"/>
    <property type="evidence" value="ECO:0007669"/>
    <property type="project" value="InterPro"/>
</dbReference>
<keyword evidence="5" id="KW-0249">Electron transport</keyword>
<keyword evidence="4" id="KW-0677">Repeat</keyword>
<evidence type="ECO:0000256" key="4">
    <source>
        <dbReference type="ARBA" id="ARBA00022737"/>
    </source>
</evidence>
<dbReference type="PROSITE" id="PS51379">
    <property type="entry name" value="4FE4S_FER_2"/>
    <property type="match status" value="2"/>
</dbReference>
<proteinExistence type="predicted"/>
<keyword evidence="3" id="KW-0479">Metal-binding</keyword>
<evidence type="ECO:0000313" key="10">
    <source>
        <dbReference type="Proteomes" id="UP000177171"/>
    </source>
</evidence>
<feature type="domain" description="4Fe-4S ferredoxin-type" evidence="8">
    <location>
        <begin position="432"/>
        <end position="465"/>
    </location>
</feature>
<evidence type="ECO:0000256" key="3">
    <source>
        <dbReference type="ARBA" id="ARBA00022723"/>
    </source>
</evidence>
<dbReference type="SUPFAM" id="SSF142019">
    <property type="entry name" value="Nqo1 FMN-binding domain-like"/>
    <property type="match status" value="1"/>
</dbReference>
<dbReference type="InterPro" id="IPR010208">
    <property type="entry name" value="Ion_transpt_RnfC/RsxC"/>
</dbReference>
<dbReference type="GO" id="GO:0051539">
    <property type="term" value="F:4 iron, 4 sulfur cluster binding"/>
    <property type="evidence" value="ECO:0007669"/>
    <property type="project" value="UniProtKB-KW"/>
</dbReference>
<dbReference type="InterPro" id="IPR026902">
    <property type="entry name" value="RnfC_N"/>
</dbReference>
<dbReference type="PROSITE" id="PS00198">
    <property type="entry name" value="4FE4S_FER_1"/>
    <property type="match status" value="2"/>
</dbReference>
<name>A0A1G2LUI0_9BACT</name>
<dbReference type="PANTHER" id="PTHR43034">
    <property type="entry name" value="ION-TRANSLOCATING OXIDOREDUCTASE COMPLEX SUBUNIT C"/>
    <property type="match status" value="1"/>
</dbReference>
<dbReference type="EMBL" id="MHQY01000006">
    <property type="protein sequence ID" value="OHA14532.1"/>
    <property type="molecule type" value="Genomic_DNA"/>
</dbReference>
<comment type="caution">
    <text evidence="9">The sequence shown here is derived from an EMBL/GenBank/DDBJ whole genome shotgun (WGS) entry which is preliminary data.</text>
</comment>
<feature type="domain" description="4Fe-4S ferredoxin-type" evidence="8">
    <location>
        <begin position="393"/>
        <end position="424"/>
    </location>
</feature>
<evidence type="ECO:0000313" key="9">
    <source>
        <dbReference type="EMBL" id="OHA14532.1"/>
    </source>
</evidence>
<evidence type="ECO:0000256" key="2">
    <source>
        <dbReference type="ARBA" id="ARBA00022485"/>
    </source>
</evidence>
<dbReference type="GO" id="GO:0016020">
    <property type="term" value="C:membrane"/>
    <property type="evidence" value="ECO:0007669"/>
    <property type="project" value="InterPro"/>
</dbReference>
<dbReference type="Pfam" id="PF13375">
    <property type="entry name" value="RnfC_N"/>
    <property type="match status" value="1"/>
</dbReference>
<evidence type="ECO:0000256" key="5">
    <source>
        <dbReference type="ARBA" id="ARBA00022982"/>
    </source>
</evidence>
<dbReference type="InterPro" id="IPR017900">
    <property type="entry name" value="4Fe4S_Fe_S_CS"/>
</dbReference>
<evidence type="ECO:0000256" key="1">
    <source>
        <dbReference type="ARBA" id="ARBA00022448"/>
    </source>
</evidence>
<reference evidence="9 10" key="1">
    <citation type="journal article" date="2016" name="Nat. Commun.">
        <title>Thousands of microbial genomes shed light on interconnected biogeochemical processes in an aquifer system.</title>
        <authorList>
            <person name="Anantharaman K."/>
            <person name="Brown C.T."/>
            <person name="Hug L.A."/>
            <person name="Sharon I."/>
            <person name="Castelle C.J."/>
            <person name="Probst A.J."/>
            <person name="Thomas B.C."/>
            <person name="Singh A."/>
            <person name="Wilkins M.J."/>
            <person name="Karaoz U."/>
            <person name="Brodie E.L."/>
            <person name="Williams K.H."/>
            <person name="Hubbard S.S."/>
            <person name="Banfield J.F."/>
        </authorList>
    </citation>
    <scope>NUCLEOTIDE SEQUENCE [LARGE SCALE GENOMIC DNA]</scope>
</reference>
<sequence>MLKPARTFRGGYGFKNFNGQARSVIVENQMPAMVTIPLKQGFGTELKSLVKKGDAVFAGQTIARDDSVVSSPIHSSVNGVVEEVRRMNYFKRQTSMVIIRTTNASREIPRVEGCSLDWAKLSNEKIEELIYLSGVSSLDREGIPTRFKSSIIPPEEVKHLIVHGVGSEPYNISLELLLKDKNLLNFLEGVKILKRIMPNSKVHLSLNAKKRNIIEQAAKLTSQLEWLDTYPLEPKYPQGYDEMLVPTILNQNFPYGYSAANIGVVILNIQAVLGVYEAVCEGKPFIERVIAICGPSIKDNIHIKVRVGTSLKDILAKRIKTETPARVVLNSLLTGFQLNDINLPVDRTFSHIIAIPEKREREFLSFMRPGKTRDSYTRAFLAEMLPWVKRAPDTNKHGEERPCISCGFCERACPVKIIPHLLAKHVQRNLIDETIMNYGIFNCIECGLCSYVCPSKISLMKIIKEGQDKLTMQGCDSTQCILPYFNLKGIEEYRGVTKL</sequence>
<dbReference type="Pfam" id="PF12838">
    <property type="entry name" value="Fer4_7"/>
    <property type="match status" value="1"/>
</dbReference>
<dbReference type="PANTHER" id="PTHR43034:SF2">
    <property type="entry name" value="ION-TRANSLOCATING OXIDOREDUCTASE COMPLEX SUBUNIT C"/>
    <property type="match status" value="1"/>
</dbReference>
<evidence type="ECO:0000256" key="7">
    <source>
        <dbReference type="ARBA" id="ARBA00023014"/>
    </source>
</evidence>
<dbReference type="InterPro" id="IPR037225">
    <property type="entry name" value="Nuo51_FMN-bd_sf"/>
</dbReference>
<keyword evidence="1" id="KW-0813">Transport</keyword>